<accession>A0A8J4X2R7</accession>
<dbReference type="InterPro" id="IPR029055">
    <property type="entry name" value="Ntn_hydrolases_N"/>
</dbReference>
<comment type="subunit">
    <text evidence="5">Intramolecular proteolysis generates 2 subunits, alpha and beta, which reassemble through a non-covalent association to form the fully active enzyme.</text>
</comment>
<dbReference type="InterPro" id="IPR000246">
    <property type="entry name" value="Peptidase_T2"/>
</dbReference>
<dbReference type="Gene3D" id="3.60.20.30">
    <property type="entry name" value="(Glycosyl)asparaginase"/>
    <property type="match status" value="1"/>
</dbReference>
<evidence type="ECO:0000256" key="7">
    <source>
        <dbReference type="PIRSR" id="PIRSR600246-1"/>
    </source>
</evidence>
<dbReference type="PANTHER" id="PTHR10188:SF8">
    <property type="entry name" value="THREONINE ASPARTASE 1"/>
    <property type="match status" value="1"/>
</dbReference>
<dbReference type="GO" id="GO:0006508">
    <property type="term" value="P:proteolysis"/>
    <property type="evidence" value="ECO:0007669"/>
    <property type="project" value="UniProtKB-KW"/>
</dbReference>
<feature type="non-terminal residue" evidence="10">
    <location>
        <position position="1"/>
    </location>
</feature>
<dbReference type="Pfam" id="PF01112">
    <property type="entry name" value="Asparaginase_2"/>
    <property type="match status" value="1"/>
</dbReference>
<evidence type="ECO:0000256" key="8">
    <source>
        <dbReference type="PIRSR" id="PIRSR600246-3"/>
    </source>
</evidence>
<dbReference type="AlphaFoldDB" id="A0A8J4X2R7"/>
<dbReference type="SUPFAM" id="SSF56235">
    <property type="entry name" value="N-terminal nucleophile aminohydrolases (Ntn hydrolases)"/>
    <property type="match status" value="1"/>
</dbReference>
<dbReference type="GO" id="GO:0005829">
    <property type="term" value="C:cytosol"/>
    <property type="evidence" value="ECO:0007669"/>
    <property type="project" value="UniProtKB-ARBA"/>
</dbReference>
<feature type="region of interest" description="Disordered" evidence="9">
    <location>
        <begin position="308"/>
        <end position="334"/>
    </location>
</feature>
<name>A0A8J4X2R7_CLAMG</name>
<organism evidence="10 11">
    <name type="scientific">Clarias magur</name>
    <name type="common">Asian catfish</name>
    <name type="synonym">Macropteronotus magur</name>
    <dbReference type="NCBI Taxonomy" id="1594786"/>
    <lineage>
        <taxon>Eukaryota</taxon>
        <taxon>Metazoa</taxon>
        <taxon>Chordata</taxon>
        <taxon>Craniata</taxon>
        <taxon>Vertebrata</taxon>
        <taxon>Euteleostomi</taxon>
        <taxon>Actinopterygii</taxon>
        <taxon>Neopterygii</taxon>
        <taxon>Teleostei</taxon>
        <taxon>Ostariophysi</taxon>
        <taxon>Siluriformes</taxon>
        <taxon>Clariidae</taxon>
        <taxon>Clarias</taxon>
    </lineage>
</organism>
<dbReference type="CDD" id="cd04514">
    <property type="entry name" value="Taspase1_like"/>
    <property type="match status" value="1"/>
</dbReference>
<keyword evidence="3" id="KW-0378">Hydrolase</keyword>
<feature type="non-terminal residue" evidence="10">
    <location>
        <position position="556"/>
    </location>
</feature>
<keyword evidence="4" id="KW-0865">Zymogen</keyword>
<comment type="caution">
    <text evidence="10">The sequence shown here is derived from an EMBL/GenBank/DDBJ whole genome shotgun (WGS) entry which is preliminary data.</text>
</comment>
<proteinExistence type="inferred from homology"/>
<dbReference type="PANTHER" id="PTHR10188">
    <property type="entry name" value="L-ASPARAGINASE"/>
    <property type="match status" value="1"/>
</dbReference>
<dbReference type="InterPro" id="IPR037464">
    <property type="entry name" value="Taspase1"/>
</dbReference>
<keyword evidence="2" id="KW-0645">Protease</keyword>
<dbReference type="EMBL" id="QNUK01000094">
    <property type="protein sequence ID" value="KAF5902297.1"/>
    <property type="molecule type" value="Genomic_DNA"/>
</dbReference>
<reference evidence="10" key="1">
    <citation type="submission" date="2020-07" db="EMBL/GenBank/DDBJ databases">
        <title>Clarias magur genome sequencing, assembly and annotation.</title>
        <authorList>
            <person name="Kushwaha B."/>
            <person name="Kumar R."/>
            <person name="Das P."/>
            <person name="Joshi C.G."/>
            <person name="Kumar D."/>
            <person name="Nagpure N.S."/>
            <person name="Pandey M."/>
            <person name="Agarwal S."/>
            <person name="Srivastava S."/>
            <person name="Singh M."/>
            <person name="Sahoo L."/>
            <person name="Jayasankar P."/>
            <person name="Meher P.K."/>
            <person name="Koringa P.G."/>
            <person name="Iquebal M.A."/>
            <person name="Das S.P."/>
            <person name="Bit A."/>
            <person name="Patnaik S."/>
            <person name="Patel N."/>
            <person name="Shah T.M."/>
            <person name="Hinsu A."/>
            <person name="Jena J.K."/>
        </authorList>
    </citation>
    <scope>NUCLEOTIDE SEQUENCE</scope>
    <source>
        <strain evidence="10">CIFAMagur01</strain>
        <tissue evidence="10">Testis</tissue>
    </source>
</reference>
<keyword evidence="11" id="KW-1185">Reference proteome</keyword>
<evidence type="ECO:0000256" key="9">
    <source>
        <dbReference type="SAM" id="MobiDB-lite"/>
    </source>
</evidence>
<evidence type="ECO:0000256" key="6">
    <source>
        <dbReference type="ARBA" id="ARBA00072949"/>
    </source>
</evidence>
<evidence type="ECO:0000256" key="3">
    <source>
        <dbReference type="ARBA" id="ARBA00022801"/>
    </source>
</evidence>
<dbReference type="OrthoDB" id="77601at2759"/>
<evidence type="ECO:0000313" key="10">
    <source>
        <dbReference type="EMBL" id="KAF5902297.1"/>
    </source>
</evidence>
<dbReference type="GO" id="GO:0051604">
    <property type="term" value="P:protein maturation"/>
    <property type="evidence" value="ECO:0007669"/>
    <property type="project" value="TreeGrafter"/>
</dbReference>
<evidence type="ECO:0000256" key="1">
    <source>
        <dbReference type="ARBA" id="ARBA00010872"/>
    </source>
</evidence>
<comment type="similarity">
    <text evidence="1">Belongs to the Ntn-hydrolase family.</text>
</comment>
<sequence>FLVGIGAQQWAVSHGIPPCPSEKMATKCSLSAYKRNKRKMEMAEKMEPELNSLKRRRQSSGTVNEMVDLEEPSSLDTVGAVVVDQQGNVAAAVSSGGLAMKHPGRVGQAAQYGCGCWAENAHDDRPYSTAVSTSGCGEHLMRTMLARECSTAMQADNAHQALLEAMQNKFIGSPFLASEDGVLGGIIVLRCCRCGEDHSTGSVQALLDTADNIQPSTSQFEEGEESTSALRTRILGLQATVEEVEEREQRAETENAERIAVLTREAAELRQNYLSLEMERDNQCRLLQQVQEEKDSLEEECQHLRQVRDDNRKKEEDAKRREEEERKKEDEEQCRDLEERKKMELEWEKRLLTLRNALQTLDEEKEKVEEQWKMEKEEWKNRMEVIEKERREEQEAARKTLQQNLKDHISQWQQREQENCKFQNSLLQQKLKKAEAELEIQAERLMECSRHSSKLQARIEDLEEQLENGHHRVAEAERITRKAEEELAVAKERLLLQENELQNKSEELLNQSSSQVRVSAEVEDLRSQLSRLNIRNKELELQNSGRSNDHARMLKQ</sequence>
<evidence type="ECO:0000256" key="4">
    <source>
        <dbReference type="ARBA" id="ARBA00023145"/>
    </source>
</evidence>
<dbReference type="GO" id="GO:0004298">
    <property type="term" value="F:threonine-type endopeptidase activity"/>
    <property type="evidence" value="ECO:0007669"/>
    <property type="project" value="InterPro"/>
</dbReference>
<protein>
    <recommendedName>
        <fullName evidence="6">Threonine aspartase 1</fullName>
    </recommendedName>
</protein>
<dbReference type="Proteomes" id="UP000727407">
    <property type="component" value="Unassembled WGS sequence"/>
</dbReference>
<evidence type="ECO:0000256" key="5">
    <source>
        <dbReference type="ARBA" id="ARBA00063375"/>
    </source>
</evidence>
<gene>
    <name evidence="10" type="primary">tasp1</name>
    <name evidence="10" type="ORF">DAT39_008028</name>
</gene>
<evidence type="ECO:0000256" key="2">
    <source>
        <dbReference type="ARBA" id="ARBA00022670"/>
    </source>
</evidence>
<dbReference type="FunFam" id="3.60.20.30:FF:000002">
    <property type="entry name" value="Taspase, threonine aspartase, 1"/>
    <property type="match status" value="1"/>
</dbReference>
<feature type="site" description="Cleavage; by autolysis" evidence="8">
    <location>
        <begin position="76"/>
        <end position="77"/>
    </location>
</feature>
<feature type="active site" description="Nucleophile" evidence="7">
    <location>
        <position position="77"/>
    </location>
</feature>
<evidence type="ECO:0000313" key="11">
    <source>
        <dbReference type="Proteomes" id="UP000727407"/>
    </source>
</evidence>